<keyword evidence="3" id="KW-1185">Reference proteome</keyword>
<dbReference type="Proteomes" id="UP000023152">
    <property type="component" value="Unassembled WGS sequence"/>
</dbReference>
<feature type="region of interest" description="Disordered" evidence="1">
    <location>
        <begin position="110"/>
        <end position="138"/>
    </location>
</feature>
<accession>X6P342</accession>
<evidence type="ECO:0000313" key="3">
    <source>
        <dbReference type="Proteomes" id="UP000023152"/>
    </source>
</evidence>
<proteinExistence type="predicted"/>
<evidence type="ECO:0000313" key="2">
    <source>
        <dbReference type="EMBL" id="ETO32499.1"/>
    </source>
</evidence>
<protein>
    <submittedName>
        <fullName evidence="2">Uncharacterized protein</fullName>
    </submittedName>
</protein>
<gene>
    <name evidence="2" type="ORF">RFI_04615</name>
</gene>
<reference evidence="2 3" key="1">
    <citation type="journal article" date="2013" name="Curr. Biol.">
        <title>The Genome of the Foraminiferan Reticulomyxa filosa.</title>
        <authorList>
            <person name="Glockner G."/>
            <person name="Hulsmann N."/>
            <person name="Schleicher M."/>
            <person name="Noegel A.A."/>
            <person name="Eichinger L."/>
            <person name="Gallinger C."/>
            <person name="Pawlowski J."/>
            <person name="Sierra R."/>
            <person name="Euteneuer U."/>
            <person name="Pillet L."/>
            <person name="Moustafa A."/>
            <person name="Platzer M."/>
            <person name="Groth M."/>
            <person name="Szafranski K."/>
            <person name="Schliwa M."/>
        </authorList>
    </citation>
    <scope>NUCLEOTIDE SEQUENCE [LARGE SCALE GENOMIC DNA]</scope>
</reference>
<dbReference type="AlphaFoldDB" id="X6P342"/>
<organism evidence="2 3">
    <name type="scientific">Reticulomyxa filosa</name>
    <dbReference type="NCBI Taxonomy" id="46433"/>
    <lineage>
        <taxon>Eukaryota</taxon>
        <taxon>Sar</taxon>
        <taxon>Rhizaria</taxon>
        <taxon>Retaria</taxon>
        <taxon>Foraminifera</taxon>
        <taxon>Monothalamids</taxon>
        <taxon>Reticulomyxidae</taxon>
        <taxon>Reticulomyxa</taxon>
    </lineage>
</organism>
<name>X6P342_RETFI</name>
<evidence type="ECO:0000256" key="1">
    <source>
        <dbReference type="SAM" id="MobiDB-lite"/>
    </source>
</evidence>
<feature type="compositionally biased region" description="Basic and acidic residues" evidence="1">
    <location>
        <begin position="113"/>
        <end position="133"/>
    </location>
</feature>
<comment type="caution">
    <text evidence="2">The sequence shown here is derived from an EMBL/GenBank/DDBJ whole genome shotgun (WGS) entry which is preliminary data.</text>
</comment>
<dbReference type="EMBL" id="ASPP01004160">
    <property type="protein sequence ID" value="ETO32499.1"/>
    <property type="molecule type" value="Genomic_DNA"/>
</dbReference>
<feature type="region of interest" description="Disordered" evidence="1">
    <location>
        <begin position="183"/>
        <end position="205"/>
    </location>
</feature>
<sequence length="225" mass="25771">MYTEKITVYELLRGIWQVPPDLLQQSVPVPTPSVQSHSGCEASAFSFVSWLQQIEDNEDEETTNTFKLKDLDDILNEVLDSKNDQLLMVIQMKCCDREWRDETVNDPNVSNELLEHIHKQSDRNKDKTDKKENTSQQNANCSVAIEKAIVDISESAIDDNKNKKKIVATIESKEKGTKVIKIDGSSSEELEPQKTTIRRNEPQPTLSKKRKLGLPFFVFVFFLIQ</sequence>